<protein>
    <submittedName>
        <fullName evidence="1">Uncharacterized protein</fullName>
    </submittedName>
</protein>
<accession>A0A5B8CTF7</accession>
<dbReference type="Proteomes" id="UP000311008">
    <property type="component" value="Chromosome"/>
</dbReference>
<evidence type="ECO:0000313" key="1">
    <source>
        <dbReference type="EMBL" id="QDC44587.1"/>
    </source>
</evidence>
<dbReference type="KEGG" id="mmec:FIU01_08625"/>
<gene>
    <name evidence="1" type="ORF">FIU01_08625</name>
</gene>
<dbReference type="AlphaFoldDB" id="A0A5B8CTF7"/>
<dbReference type="RefSeq" id="WP_140003917.1">
    <property type="nucleotide sequence ID" value="NZ_CP040946.1"/>
</dbReference>
<reference evidence="2" key="1">
    <citation type="journal article" date="2019" name="ISME J.">
        <title>Evolution in action: habitat transition from sediment to the pelagial leads to genome streamlining in Methylophilaceae.</title>
        <authorList>
            <person name="Salcher M."/>
            <person name="Schaefle D."/>
            <person name="Kaspar M."/>
            <person name="Neuenschwander S.M."/>
            <person name="Ghai R."/>
        </authorList>
    </citation>
    <scope>NUCLEOTIDE SEQUENCE [LARGE SCALE GENOMIC DNA]</scope>
    <source>
        <strain evidence="2">MMS-M-51</strain>
    </source>
</reference>
<organism evidence="1 2">
    <name type="scientific">Methylophilus medardicus</name>
    <dbReference type="NCBI Taxonomy" id="2588534"/>
    <lineage>
        <taxon>Bacteria</taxon>
        <taxon>Pseudomonadati</taxon>
        <taxon>Pseudomonadota</taxon>
        <taxon>Betaproteobacteria</taxon>
        <taxon>Nitrosomonadales</taxon>
        <taxon>Methylophilaceae</taxon>
        <taxon>Methylophilus</taxon>
    </lineage>
</organism>
<dbReference type="OrthoDB" id="9177208at2"/>
<keyword evidence="2" id="KW-1185">Reference proteome</keyword>
<evidence type="ECO:0000313" key="2">
    <source>
        <dbReference type="Proteomes" id="UP000311008"/>
    </source>
</evidence>
<proteinExistence type="predicted"/>
<sequence length="481" mass="55063">MDRTFKYHAVDFLLPAQRFNIHFSYVSQRGLPFVREFVLRLVHLSPMTKSQISVFFGFSRREIDEAVADLVTREELMLNETGRLALTEKSIGYFSDLGEAPKLALLQDSWARLCFDLATLSCHGNLRSDKWKSGISLPVATESIAKSESLVEKAFQHQFHEILNKNLLSKSLTQDEKDNPTVYTVNTVNKIGQMPLRLTVNFNVDEQGRSVEREDFEILNDSDYVQQLITIELDRLARPNNMIEIAKAMMQINDDFTIKLIESKTHSINLNFLEDLHKIEENSAKRITFIGPLYSEENWALLQKHLAPALNSRIKNGINDDQRSFIWLASSDPYWSKSNRLHVALSDFYNKAKTKDKTLYSPTLYLPIENSEDQRAIKQWKNELDPDLENAHGIREGFLGGNVEVLALERELAVVVYHMSFPESYPVTMPVGFICTDSKAVNLIETLVRKYIQGSAGHEKPNDCGPIKKLLHNQKEKLLIS</sequence>
<dbReference type="EMBL" id="CP040946">
    <property type="protein sequence ID" value="QDC44587.1"/>
    <property type="molecule type" value="Genomic_DNA"/>
</dbReference>
<name>A0A5B8CTF7_9PROT</name>